<organism evidence="3 4">
    <name type="scientific">Aphanocapsa feldmannii 277cV</name>
    <dbReference type="NCBI Taxonomy" id="2507553"/>
    <lineage>
        <taxon>Bacteria</taxon>
        <taxon>Bacillati</taxon>
        <taxon>Cyanobacteriota</taxon>
        <taxon>Cyanophyceae</taxon>
        <taxon>Oscillatoriophycideae</taxon>
        <taxon>Chroococcales</taxon>
        <taxon>Microcystaceae</taxon>
        <taxon>Aphanocapsa</taxon>
    </lineage>
</organism>
<evidence type="ECO:0000256" key="1">
    <source>
        <dbReference type="ARBA" id="ARBA00022801"/>
    </source>
</evidence>
<dbReference type="Gene3D" id="3.60.21.10">
    <property type="match status" value="1"/>
</dbReference>
<dbReference type="Pfam" id="PF00149">
    <property type="entry name" value="Metallophos"/>
    <property type="match status" value="1"/>
</dbReference>
<keyword evidence="1" id="KW-0378">Hydrolase</keyword>
<dbReference type="CDD" id="cd00840">
    <property type="entry name" value="MPP_Mre11_N"/>
    <property type="match status" value="1"/>
</dbReference>
<feature type="domain" description="Calcineurin-like phosphoesterase" evidence="2">
    <location>
        <begin position="4"/>
        <end position="204"/>
    </location>
</feature>
<comment type="caution">
    <text evidence="3">The sequence shown here is derived from an EMBL/GenBank/DDBJ whole genome shotgun (WGS) entry which is preliminary data.</text>
</comment>
<dbReference type="InterPro" id="IPR050535">
    <property type="entry name" value="DNA_Repair-Maintenance_Comp"/>
</dbReference>
<dbReference type="PANTHER" id="PTHR30337">
    <property type="entry name" value="COMPONENT OF ATP-DEPENDENT DSDNA EXONUCLEASE"/>
    <property type="match status" value="1"/>
</dbReference>
<dbReference type="AlphaFoldDB" id="A0A524RND8"/>
<dbReference type="SUPFAM" id="SSF56300">
    <property type="entry name" value="Metallo-dependent phosphatases"/>
    <property type="match status" value="1"/>
</dbReference>
<evidence type="ECO:0000313" key="3">
    <source>
        <dbReference type="EMBL" id="TGG92312.1"/>
    </source>
</evidence>
<dbReference type="Proteomes" id="UP000317990">
    <property type="component" value="Unassembled WGS sequence"/>
</dbReference>
<evidence type="ECO:0000313" key="4">
    <source>
        <dbReference type="Proteomes" id="UP000317990"/>
    </source>
</evidence>
<dbReference type="EMBL" id="SRMO01000065">
    <property type="protein sequence ID" value="TGG92312.1"/>
    <property type="molecule type" value="Genomic_DNA"/>
</dbReference>
<dbReference type="InterPro" id="IPR041796">
    <property type="entry name" value="Mre11_N"/>
</dbReference>
<dbReference type="GO" id="GO:0004527">
    <property type="term" value="F:exonuclease activity"/>
    <property type="evidence" value="ECO:0007669"/>
    <property type="project" value="UniProtKB-KW"/>
</dbReference>
<protein>
    <submittedName>
        <fullName evidence="3">DNA repair exonuclease</fullName>
    </submittedName>
</protein>
<proteinExistence type="predicted"/>
<keyword evidence="3" id="KW-0269">Exonuclease</keyword>
<keyword evidence="3" id="KW-0540">Nuclease</keyword>
<reference evidence="3 4" key="1">
    <citation type="journal article" date="2019" name="mSystems">
        <title>Life at home and on the roam: Genomic adaptions reflect the dual lifestyle of an intracellular, facultative symbiont.</title>
        <authorList>
            <person name="Burgsdorf I."/>
        </authorList>
    </citation>
    <scope>NUCLEOTIDE SEQUENCE [LARGE SCALE GENOMIC DNA]</scope>
    <source>
        <strain evidence="3">277cV</strain>
    </source>
</reference>
<gene>
    <name evidence="3" type="ORF">ERJ67_06285</name>
</gene>
<evidence type="ECO:0000259" key="2">
    <source>
        <dbReference type="Pfam" id="PF00149"/>
    </source>
</evidence>
<dbReference type="InterPro" id="IPR029052">
    <property type="entry name" value="Metallo-depent_PP-like"/>
</dbReference>
<name>A0A524RND8_9CHRO</name>
<accession>A0A524RND8</accession>
<dbReference type="InterPro" id="IPR004843">
    <property type="entry name" value="Calcineurin-like_PHP"/>
</dbReference>
<dbReference type="PIRSF" id="PIRSF033091">
    <property type="entry name" value="Pesterase_YhaO"/>
    <property type="match status" value="1"/>
</dbReference>
<dbReference type="InterPro" id="IPR014576">
    <property type="entry name" value="Pesterase_YhaO"/>
</dbReference>
<sequence>MTSFRFLHAADIHLDSPLTGLTGLAGIAGRVAERVRTAPRAAFEALVEQAIADQVDFLIIAGDLYDGPWRDCNTGLFFAKQMGRLKQAGIPVFVLHGNHDAESQIARQLKLPLPDNVQVFVARKAQTFQLDKLNVALHGQSFREKAVTDNLVPDYPTPVQDAFNIGVLHTALDGMSDHAKYAPCSLPELVAKGYDYWALGHVHQQQVLHERPHVVFPGNLQGRHVRETGPKGAFLVTVEAGEVVDVEALTLDVVRWAVLDVDVAAAASTDDVVDLMRKALEQAVAYADGRLLSARIVLKGRTGLHSQLVTGNEHLTDEARFVALSLGNEVAWVERVTVQTTPVADAAALAAQEDTLGDLRGMLKEAISDEELLGKLKEDIGKLIRKLPHDIRDGCEDEVLGAAVNGSYDALIGLVTPYLNARLTSEDG</sequence>
<dbReference type="PANTHER" id="PTHR30337:SF7">
    <property type="entry name" value="PHOSPHOESTERASE"/>
    <property type="match status" value="1"/>
</dbReference>